<dbReference type="AlphaFoldDB" id="A0A1Y5SZF7"/>
<dbReference type="CDD" id="cd07574">
    <property type="entry name" value="nitrilase_Rim1_like"/>
    <property type="match status" value="1"/>
</dbReference>
<dbReference type="Pfam" id="PF00795">
    <property type="entry name" value="CN_hydrolase"/>
    <property type="match status" value="1"/>
</dbReference>
<dbReference type="GO" id="GO:0016787">
    <property type="term" value="F:hydrolase activity"/>
    <property type="evidence" value="ECO:0007669"/>
    <property type="project" value="UniProtKB-KW"/>
</dbReference>
<dbReference type="EMBL" id="FWFQ01000020">
    <property type="protein sequence ID" value="SLN52168.1"/>
    <property type="molecule type" value="Genomic_DNA"/>
</dbReference>
<protein>
    <submittedName>
        <fullName evidence="2">(R)-stereoselective amidase</fullName>
        <ecNumber evidence="2">3.5.1.100</ecNumber>
    </submittedName>
</protein>
<evidence type="ECO:0000313" key="3">
    <source>
        <dbReference type="Proteomes" id="UP000193409"/>
    </source>
</evidence>
<dbReference type="InterPro" id="IPR003010">
    <property type="entry name" value="C-N_Hydrolase"/>
</dbReference>
<dbReference type="EC" id="3.5.1.100" evidence="2"/>
<accession>A0A1Y5SZF7</accession>
<evidence type="ECO:0000259" key="1">
    <source>
        <dbReference type="PROSITE" id="PS50263"/>
    </source>
</evidence>
<sequence length="298" mass="32012">MKIATAAYPIDWFDRPDAMAEKARRWVAEAAGDGADLLVFPEYGGMEWASLAGPAVRGDQAACTEAAAARWDLADALFSGLAREHGVHILGPSAPVDGGHGTHVNRAGFYRPDGAKAHADKQIMTQYERESWSLRPGEGPAIVDTALGRIGILICYDSEFPLLARALAEAGAEILLVPSCTDAPMGYHRVRIGCMARALENQMIVVQAVTVGAVDWCPAVDENHGAPAVYGPPDHGFPPDGVITQGPMDRAGWTYAEVDLEAVRNVRRAGQVRNFSHWPEQQGRVPHVTFLQFGAAPP</sequence>
<proteinExistence type="predicted"/>
<organism evidence="2 3">
    <name type="scientific">Pseudoruegeria aquimaris</name>
    <dbReference type="NCBI Taxonomy" id="393663"/>
    <lineage>
        <taxon>Bacteria</taxon>
        <taxon>Pseudomonadati</taxon>
        <taxon>Pseudomonadota</taxon>
        <taxon>Alphaproteobacteria</taxon>
        <taxon>Rhodobacterales</taxon>
        <taxon>Roseobacteraceae</taxon>
        <taxon>Pseudoruegeria</taxon>
    </lineage>
</organism>
<dbReference type="RefSeq" id="WP_085869296.1">
    <property type="nucleotide sequence ID" value="NZ_FWFQ01000020.1"/>
</dbReference>
<name>A0A1Y5SZF7_9RHOB</name>
<gene>
    <name evidence="2" type="primary">ramA</name>
    <name evidence="2" type="ORF">PSA7680_02724</name>
</gene>
<dbReference type="SUPFAM" id="SSF56317">
    <property type="entry name" value="Carbon-nitrogen hydrolase"/>
    <property type="match status" value="1"/>
</dbReference>
<keyword evidence="2" id="KW-0378">Hydrolase</keyword>
<dbReference type="PANTHER" id="PTHR23088:SF50">
    <property type="entry name" value="HYDROLASE YHCX"/>
    <property type="match status" value="1"/>
</dbReference>
<dbReference type="PROSITE" id="PS50263">
    <property type="entry name" value="CN_HYDROLASE"/>
    <property type="match status" value="1"/>
</dbReference>
<keyword evidence="3" id="KW-1185">Reference proteome</keyword>
<dbReference type="PANTHER" id="PTHR23088">
    <property type="entry name" value="NITRILASE-RELATED"/>
    <property type="match status" value="1"/>
</dbReference>
<dbReference type="InterPro" id="IPR036526">
    <property type="entry name" value="C-N_Hydrolase_sf"/>
</dbReference>
<dbReference type="Proteomes" id="UP000193409">
    <property type="component" value="Unassembled WGS sequence"/>
</dbReference>
<evidence type="ECO:0000313" key="2">
    <source>
        <dbReference type="EMBL" id="SLN52168.1"/>
    </source>
</evidence>
<feature type="domain" description="CN hydrolase" evidence="1">
    <location>
        <begin position="1"/>
        <end position="260"/>
    </location>
</feature>
<dbReference type="Gene3D" id="3.60.110.10">
    <property type="entry name" value="Carbon-nitrogen hydrolase"/>
    <property type="match status" value="1"/>
</dbReference>
<dbReference type="OrthoDB" id="9811121at2"/>
<reference evidence="2 3" key="1">
    <citation type="submission" date="2017-03" db="EMBL/GenBank/DDBJ databases">
        <authorList>
            <person name="Afonso C.L."/>
            <person name="Miller P.J."/>
            <person name="Scott M.A."/>
            <person name="Spackman E."/>
            <person name="Goraichik I."/>
            <person name="Dimitrov K.M."/>
            <person name="Suarez D.L."/>
            <person name="Swayne D.E."/>
        </authorList>
    </citation>
    <scope>NUCLEOTIDE SEQUENCE [LARGE SCALE GENOMIC DNA]</scope>
    <source>
        <strain evidence="2 3">CECT 7680</strain>
    </source>
</reference>